<gene>
    <name evidence="3" type="ORF">KV203_11935</name>
</gene>
<keyword evidence="3" id="KW-0255">Endonuclease</keyword>
<feature type="compositionally biased region" description="Low complexity" evidence="1">
    <location>
        <begin position="449"/>
        <end position="464"/>
    </location>
</feature>
<protein>
    <submittedName>
        <fullName evidence="3">HNH endonuclease</fullName>
    </submittedName>
</protein>
<evidence type="ECO:0000259" key="2">
    <source>
        <dbReference type="SMART" id="SM00507"/>
    </source>
</evidence>
<dbReference type="InterPro" id="IPR002711">
    <property type="entry name" value="HNH"/>
</dbReference>
<dbReference type="SMART" id="SM00507">
    <property type="entry name" value="HNHc"/>
    <property type="match status" value="1"/>
</dbReference>
<feature type="compositionally biased region" description="Basic and acidic residues" evidence="1">
    <location>
        <begin position="266"/>
        <end position="291"/>
    </location>
</feature>
<feature type="compositionally biased region" description="Pro residues" evidence="1">
    <location>
        <begin position="465"/>
        <end position="475"/>
    </location>
</feature>
<keyword evidence="4" id="KW-1185">Reference proteome</keyword>
<organism evidence="3 4">
    <name type="scientific">Skermania pinensis</name>
    <dbReference type="NCBI Taxonomy" id="39122"/>
    <lineage>
        <taxon>Bacteria</taxon>
        <taxon>Bacillati</taxon>
        <taxon>Actinomycetota</taxon>
        <taxon>Actinomycetes</taxon>
        <taxon>Mycobacteriales</taxon>
        <taxon>Gordoniaceae</taxon>
        <taxon>Skermania</taxon>
    </lineage>
</organism>
<feature type="region of interest" description="Disordered" evidence="1">
    <location>
        <begin position="446"/>
        <end position="495"/>
    </location>
</feature>
<dbReference type="Proteomes" id="UP000887023">
    <property type="component" value="Chromosome"/>
</dbReference>
<keyword evidence="3" id="KW-0540">Nuclease</keyword>
<reference evidence="3" key="1">
    <citation type="submission" date="2021-07" db="EMBL/GenBank/DDBJ databases">
        <title>Candidatus Kaistella beijingensis sp. nov. isolated from a municipal wastewater treatment plant is involved in sludge foaming.</title>
        <authorList>
            <person name="Song Y."/>
            <person name="Liu S.-J."/>
        </authorList>
    </citation>
    <scope>NUCLEOTIDE SEQUENCE</scope>
    <source>
        <strain evidence="3">DSM 43998</strain>
    </source>
</reference>
<evidence type="ECO:0000256" key="1">
    <source>
        <dbReference type="SAM" id="MobiDB-lite"/>
    </source>
</evidence>
<proteinExistence type="predicted"/>
<dbReference type="RefSeq" id="WP_218820987.1">
    <property type="nucleotide sequence ID" value="NZ_CP079105.1"/>
</dbReference>
<evidence type="ECO:0000313" key="4">
    <source>
        <dbReference type="Proteomes" id="UP000887023"/>
    </source>
</evidence>
<dbReference type="EMBL" id="CP079105">
    <property type="protein sequence ID" value="QXQ12662.1"/>
    <property type="molecule type" value="Genomic_DNA"/>
</dbReference>
<dbReference type="Pfam" id="PF01844">
    <property type="entry name" value="HNH"/>
    <property type="match status" value="1"/>
</dbReference>
<dbReference type="CDD" id="cd00085">
    <property type="entry name" value="HNHc"/>
    <property type="match status" value="1"/>
</dbReference>
<feature type="region of interest" description="Disordered" evidence="1">
    <location>
        <begin position="266"/>
        <end position="300"/>
    </location>
</feature>
<keyword evidence="3" id="KW-0378">Hydrolase</keyword>
<dbReference type="GO" id="GO:0004519">
    <property type="term" value="F:endonuclease activity"/>
    <property type="evidence" value="ECO:0007669"/>
    <property type="project" value="UniProtKB-KW"/>
</dbReference>
<feature type="domain" description="HNH nuclease" evidence="2">
    <location>
        <begin position="373"/>
        <end position="425"/>
    </location>
</feature>
<accession>A0ABX8S6M0</accession>
<evidence type="ECO:0000313" key="3">
    <source>
        <dbReference type="EMBL" id="QXQ12662.1"/>
    </source>
</evidence>
<sequence length="495" mass="53588">MTAVSAFTPGNGFGTGSARMVLAGLRAARAEAERVAVQQAELTVDWCRWHAPTGDTDADRFGIGWVTPGGPGSPEVDEAAVAELSTALRHSTDSGMSYVGAVLEVCYRLPRLWERVKAGQTPWWRARRIADATIGLSPEAAAFVDERLAAYAGTVSWAQLDRLVDEARILADPEAAEQELNADTRKVDIDTRTVSLTGTVRIEGELDLTDAVDLNHALADIAEDLAACGSTDSLDARRSTALGELARRQPGLPFDAAEPTEKVTAEPAIEHGEPQPELSREQEPVSTRQDRAAAIPPALRRRPRDVQLHVHISMDQLTGPGGVLGRVDSSSPTPVSIDAIRAWCGSPDAKVTVRPVLDLAGHVQTDAYQIPDRLREQVVQTSSTCVFPYCNRPARSCDLDHTHPHDRGGPTNSDNLAPLCRKHHRLKGNRGWHYQRHTRGAYLWTTPAGGTYLRDGTGTTDLTPPGKPPPRPPDSPVLHRPGRPPPTPDDEPPPF</sequence>
<dbReference type="InterPro" id="IPR003615">
    <property type="entry name" value="HNH_nuc"/>
</dbReference>
<name>A0ABX8S6M0_9ACTN</name>